<reference evidence="5" key="1">
    <citation type="journal article" date="2024" name="IScience">
        <title>Strigolactones Initiate the Formation of Haustorium-like Structures in Castilleja.</title>
        <authorList>
            <person name="Buerger M."/>
            <person name="Peterson D."/>
            <person name="Chory J."/>
        </authorList>
    </citation>
    <scope>NUCLEOTIDE SEQUENCE [LARGE SCALE GENOMIC DNA]</scope>
</reference>
<keyword evidence="2" id="KW-0804">Transcription</keyword>
<keyword evidence="2" id="KW-0805">Transcription regulation</keyword>
<proteinExistence type="inferred from homology"/>
<accession>A0ABD3E4I2</accession>
<protein>
    <recommendedName>
        <fullName evidence="6">Mitochondrial transcription termination factor family protein</fullName>
    </recommendedName>
</protein>
<keyword evidence="2" id="KW-0806">Transcription termination</keyword>
<comment type="similarity">
    <text evidence="1">Belongs to the mTERF family.</text>
</comment>
<evidence type="ECO:0000256" key="3">
    <source>
        <dbReference type="ARBA" id="ARBA00022946"/>
    </source>
</evidence>
<dbReference type="PANTHER" id="PTHR13068">
    <property type="entry name" value="CGI-12 PROTEIN-RELATED"/>
    <property type="match status" value="1"/>
</dbReference>
<dbReference type="InterPro" id="IPR003690">
    <property type="entry name" value="MTERF"/>
</dbReference>
<evidence type="ECO:0000256" key="1">
    <source>
        <dbReference type="ARBA" id="ARBA00007692"/>
    </source>
</evidence>
<dbReference type="AlphaFoldDB" id="A0ABD3E4I2"/>
<name>A0ABD3E4I2_9LAMI</name>
<dbReference type="Pfam" id="PF02536">
    <property type="entry name" value="mTERF"/>
    <property type="match status" value="1"/>
</dbReference>
<keyword evidence="5" id="KW-1185">Reference proteome</keyword>
<dbReference type="EMBL" id="JAVIJP010000009">
    <property type="protein sequence ID" value="KAL3647979.1"/>
    <property type="molecule type" value="Genomic_DNA"/>
</dbReference>
<dbReference type="PANTHER" id="PTHR13068:SF133">
    <property type="entry name" value="MITOCHONDRIAL TRANSCRIPTION TERMINATION FACTOR FAMILY PROTEIN"/>
    <property type="match status" value="1"/>
</dbReference>
<dbReference type="InterPro" id="IPR038538">
    <property type="entry name" value="MTERF_sf"/>
</dbReference>
<comment type="caution">
    <text evidence="4">The sequence shown here is derived from an EMBL/GenBank/DDBJ whole genome shotgun (WGS) entry which is preliminary data.</text>
</comment>
<dbReference type="FunFam" id="1.25.70.10:FF:000001">
    <property type="entry name" value="Mitochondrial transcription termination factor-like"/>
    <property type="match status" value="1"/>
</dbReference>
<gene>
    <name evidence="4" type="ORF">CASFOL_008947</name>
</gene>
<evidence type="ECO:0000313" key="4">
    <source>
        <dbReference type="EMBL" id="KAL3647979.1"/>
    </source>
</evidence>
<keyword evidence="3" id="KW-0809">Transit peptide</keyword>
<organism evidence="4 5">
    <name type="scientific">Castilleja foliolosa</name>
    <dbReference type="NCBI Taxonomy" id="1961234"/>
    <lineage>
        <taxon>Eukaryota</taxon>
        <taxon>Viridiplantae</taxon>
        <taxon>Streptophyta</taxon>
        <taxon>Embryophyta</taxon>
        <taxon>Tracheophyta</taxon>
        <taxon>Spermatophyta</taxon>
        <taxon>Magnoliopsida</taxon>
        <taxon>eudicotyledons</taxon>
        <taxon>Gunneridae</taxon>
        <taxon>Pentapetalae</taxon>
        <taxon>asterids</taxon>
        <taxon>lamiids</taxon>
        <taxon>Lamiales</taxon>
        <taxon>Orobanchaceae</taxon>
        <taxon>Pedicularideae</taxon>
        <taxon>Castillejinae</taxon>
        <taxon>Castilleja</taxon>
    </lineage>
</organism>
<dbReference type="GO" id="GO:0006353">
    <property type="term" value="P:DNA-templated transcription termination"/>
    <property type="evidence" value="ECO:0007669"/>
    <property type="project" value="UniProtKB-KW"/>
</dbReference>
<dbReference type="Gene3D" id="1.25.70.10">
    <property type="entry name" value="Transcription termination factor 3, mitochondrial"/>
    <property type="match status" value="1"/>
</dbReference>
<sequence>MPLRNLSLISSYLINSCGLSSKNAISASKKLCCIKSTENPDAVLKLLKEYGFTDAHHIPRIVSRWPKVLVACPEKTLLPKLHFFRSIGVPIPVLAEKLSVHPSVLTCSLVNSLIPLYNYLKALLGSDERVVRVFSRAPKVFGCSSANGFYANISMLREIGVPESTIVRMVMRQPNMMVISKEKLAVYVERAIANGSDISKLTFPSAVRVCNDLTESTLEQKMEVYRRCGWSESDIDAAFLRHPKCLKFSDKEIMGNMEFLVNEFGYKPADIAKCPVLIKLSLEKRIKGIVEEDDVRHECLVENVGG</sequence>
<evidence type="ECO:0008006" key="6">
    <source>
        <dbReference type="Google" id="ProtNLM"/>
    </source>
</evidence>
<dbReference type="Proteomes" id="UP001632038">
    <property type="component" value="Unassembled WGS sequence"/>
</dbReference>
<dbReference type="SMART" id="SM00733">
    <property type="entry name" value="Mterf"/>
    <property type="match status" value="6"/>
</dbReference>
<evidence type="ECO:0000313" key="5">
    <source>
        <dbReference type="Proteomes" id="UP001632038"/>
    </source>
</evidence>
<evidence type="ECO:0000256" key="2">
    <source>
        <dbReference type="ARBA" id="ARBA00022472"/>
    </source>
</evidence>